<evidence type="ECO:0000313" key="7">
    <source>
        <dbReference type="Proteomes" id="UP000243459"/>
    </source>
</evidence>
<dbReference type="OrthoDB" id="5835829at2759"/>
<keyword evidence="7" id="KW-1185">Reference proteome</keyword>
<evidence type="ECO:0000256" key="3">
    <source>
        <dbReference type="RuleBase" id="RU003718"/>
    </source>
</evidence>
<keyword evidence="3" id="KW-0328">Glycosyltransferase</keyword>
<dbReference type="AlphaFoldDB" id="A0A5P1FS04"/>
<dbReference type="InterPro" id="IPR002213">
    <property type="entry name" value="UDP_glucos_trans"/>
</dbReference>
<comment type="similarity">
    <text evidence="1 3">Belongs to the UDP-glycosyltransferase family.</text>
</comment>
<dbReference type="InterPro" id="IPR035595">
    <property type="entry name" value="UDP_glycos_trans_CS"/>
</dbReference>
<dbReference type="Gramene" id="ONK79769">
    <property type="protein sequence ID" value="ONK79769"/>
    <property type="gene ID" value="A4U43_C01F9890"/>
</dbReference>
<dbReference type="Gene3D" id="3.40.50.2000">
    <property type="entry name" value="Glycogen Phosphorylase B"/>
    <property type="match status" value="2"/>
</dbReference>
<dbReference type="InterPro" id="IPR058980">
    <property type="entry name" value="Glyco_transf_N"/>
</dbReference>
<evidence type="ECO:0000256" key="2">
    <source>
        <dbReference type="ARBA" id="ARBA00022679"/>
    </source>
</evidence>
<dbReference type="EMBL" id="CM007381">
    <property type="protein sequence ID" value="ONK79769.1"/>
    <property type="molecule type" value="Genomic_DNA"/>
</dbReference>
<keyword evidence="2 3" id="KW-0808">Transferase</keyword>
<accession>A0A5P1FS04</accession>
<dbReference type="CDD" id="cd03784">
    <property type="entry name" value="GT1_Gtf-like"/>
    <property type="match status" value="1"/>
</dbReference>
<dbReference type="Pfam" id="PF26168">
    <property type="entry name" value="Glyco_transf_N"/>
    <property type="match status" value="1"/>
</dbReference>
<dbReference type="PANTHER" id="PTHR48047:SF168">
    <property type="entry name" value="GLYCOSYLTRANSFERASE"/>
    <property type="match status" value="1"/>
</dbReference>
<dbReference type="PANTHER" id="PTHR48047">
    <property type="entry name" value="GLYCOSYLTRANSFERASE"/>
    <property type="match status" value="1"/>
</dbReference>
<name>A0A5P1FS04_ASPOF</name>
<organism evidence="6 7">
    <name type="scientific">Asparagus officinalis</name>
    <name type="common">Garden asparagus</name>
    <dbReference type="NCBI Taxonomy" id="4686"/>
    <lineage>
        <taxon>Eukaryota</taxon>
        <taxon>Viridiplantae</taxon>
        <taxon>Streptophyta</taxon>
        <taxon>Embryophyta</taxon>
        <taxon>Tracheophyta</taxon>
        <taxon>Spermatophyta</taxon>
        <taxon>Magnoliopsida</taxon>
        <taxon>Liliopsida</taxon>
        <taxon>Asparagales</taxon>
        <taxon>Asparagaceae</taxon>
        <taxon>Asparagoideae</taxon>
        <taxon>Asparagus</taxon>
    </lineage>
</organism>
<proteinExistence type="inferred from homology"/>
<evidence type="ECO:0000256" key="1">
    <source>
        <dbReference type="ARBA" id="ARBA00009995"/>
    </source>
</evidence>
<dbReference type="FunFam" id="3.40.50.2000:FF:000047">
    <property type="entry name" value="Glycosyltransferase"/>
    <property type="match status" value="1"/>
</dbReference>
<evidence type="ECO:0000259" key="5">
    <source>
        <dbReference type="Pfam" id="PF26168"/>
    </source>
</evidence>
<sequence>MDNSVASSPHQNLHFVLVPWLAQGHIIPMIDIARLLAHRGITVSLVTTPANLTRIKPTADRIHESKLPIRFLPLPFPSTEFGLPAGCENIDSLPSKSLVLNFYNACKALKQPLMDYLRDPKTPSPNCIISDFGHPWAADIAREFSVPRFVFHGFNCFAILCIENLTIYKTHESVPSDTEPLVLPGLPQRIEISRISRLQLPRQFQVSQPYEEIQKEVRESEMGADGIVINSFDELEVGYKGLLEKSSGKKSWMIGPVSFINNGSKDLAERGNRTLIEETKCKNWLDSMTPDSVVYVCFGSMGSFGPSQLIELGSGLLASNKPFIWVIKSIQNPEVEDWLSENFSDDSKCLIIRGWAPQAMILSHAAVGGFLTHCGWNSALEGICAGLPLLTWPMFAEQFLNEKLVLEVLKIGVSIGVKTPTEWAGEVKDDVVVSREEIAKAVETVMDEAEEAGGRRRRAKELAEMAKRAMEEGGSSYVNLTGLIQYALDCQSVKNVM</sequence>
<evidence type="ECO:0000313" key="6">
    <source>
        <dbReference type="EMBL" id="ONK79769.1"/>
    </source>
</evidence>
<dbReference type="Proteomes" id="UP000243459">
    <property type="component" value="Chromosome 1"/>
</dbReference>
<gene>
    <name evidence="6" type="ORF">A4U43_C01F9890</name>
</gene>
<evidence type="ECO:0000256" key="4">
    <source>
        <dbReference type="RuleBase" id="RU362057"/>
    </source>
</evidence>
<dbReference type="SUPFAM" id="SSF53756">
    <property type="entry name" value="UDP-Glycosyltransferase/glycogen phosphorylase"/>
    <property type="match status" value="1"/>
</dbReference>
<dbReference type="EC" id="2.4.1.-" evidence="4"/>
<reference evidence="7" key="1">
    <citation type="journal article" date="2017" name="Nat. Commun.">
        <title>The asparagus genome sheds light on the origin and evolution of a young Y chromosome.</title>
        <authorList>
            <person name="Harkess A."/>
            <person name="Zhou J."/>
            <person name="Xu C."/>
            <person name="Bowers J.E."/>
            <person name="Van der Hulst R."/>
            <person name="Ayyampalayam S."/>
            <person name="Mercati F."/>
            <person name="Riccardi P."/>
            <person name="McKain M.R."/>
            <person name="Kakrana A."/>
            <person name="Tang H."/>
            <person name="Ray J."/>
            <person name="Groenendijk J."/>
            <person name="Arikit S."/>
            <person name="Mathioni S.M."/>
            <person name="Nakano M."/>
            <person name="Shan H."/>
            <person name="Telgmann-Rauber A."/>
            <person name="Kanno A."/>
            <person name="Yue Z."/>
            <person name="Chen H."/>
            <person name="Li W."/>
            <person name="Chen Y."/>
            <person name="Xu X."/>
            <person name="Zhang Y."/>
            <person name="Luo S."/>
            <person name="Chen H."/>
            <person name="Gao J."/>
            <person name="Mao Z."/>
            <person name="Pires J.C."/>
            <person name="Luo M."/>
            <person name="Kudrna D."/>
            <person name="Wing R.A."/>
            <person name="Meyers B.C."/>
            <person name="Yi K."/>
            <person name="Kong H."/>
            <person name="Lavrijsen P."/>
            <person name="Sunseri F."/>
            <person name="Falavigna A."/>
            <person name="Ye Y."/>
            <person name="Leebens-Mack J.H."/>
            <person name="Chen G."/>
        </authorList>
    </citation>
    <scope>NUCLEOTIDE SEQUENCE [LARGE SCALE GENOMIC DNA]</scope>
    <source>
        <strain evidence="7">cv. DH0086</strain>
    </source>
</reference>
<feature type="domain" description="Glycosyltransferase N-terminal" evidence="5">
    <location>
        <begin position="15"/>
        <end position="257"/>
    </location>
</feature>
<dbReference type="Pfam" id="PF00201">
    <property type="entry name" value="UDPGT"/>
    <property type="match status" value="1"/>
</dbReference>
<dbReference type="GO" id="GO:0035251">
    <property type="term" value="F:UDP-glucosyltransferase activity"/>
    <property type="evidence" value="ECO:0007669"/>
    <property type="project" value="TreeGrafter"/>
</dbReference>
<dbReference type="PROSITE" id="PS00375">
    <property type="entry name" value="UDPGT"/>
    <property type="match status" value="1"/>
</dbReference>
<protein>
    <recommendedName>
        <fullName evidence="4">Glycosyltransferase</fullName>
        <ecNumber evidence="4">2.4.1.-</ecNumber>
    </recommendedName>
</protein>